<sequence length="548" mass="62977">MNKISIKFKLRILFILLLLAISTIGYKSISISQDNKDRLEVVHSKSQTLLGLQDKIITPLYNLRELSQALVMAPNQKIRESILDNLTTAINELDDAFLEYSKENKIVYEMWLHYKSLIKVTKGYLNSEFEEGAYVNITTVGRAQFQLLVKELLVIQSDLLSKSSIAYSEAVKDVANIKIEIFVSLFVILLFSIIIGSLISNNIISSIYRVQNGLREFFEYINHKREKANRIELVSNDEFSDMANMINENVETIQNNIEKDEALIKNATRVLLSIKSGNLGDRLDGHTHNMALGELKEMINDMIENLEEKIQQEINKRLENEQILLQQSKLASMGEMIGNIAHQWRQPLAQIIAIFMNMKVTYDFDKFTPIYLNQKIEEADKLTQYMSQTIDDFQNFFNPHSVKEVFCVERACRDALFIVESSLKHNHIKVEFEVLDELKILGHKNEYSQVVLNIINNAKNILLEKKIKEPLIKIEIKEGDNFAIVKIWDNGGGIPDEFLDKVFEPYFTTRHKTQGTGIGLYMSKNIIEKNMQGYLNVKNIGDGACFTI</sequence>
<feature type="domain" description="HAMP" evidence="15">
    <location>
        <begin position="264"/>
        <end position="311"/>
    </location>
</feature>
<dbReference type="PROSITE" id="PS50885">
    <property type="entry name" value="HAMP"/>
    <property type="match status" value="1"/>
</dbReference>
<comment type="caution">
    <text evidence="16">The sequence shown here is derived from an EMBL/GenBank/DDBJ whole genome shotgun (WGS) entry which is preliminary data.</text>
</comment>
<dbReference type="OrthoDB" id="9799273at2"/>
<evidence type="ECO:0000259" key="15">
    <source>
        <dbReference type="PROSITE" id="PS50885"/>
    </source>
</evidence>
<dbReference type="InterPro" id="IPR003594">
    <property type="entry name" value="HATPase_dom"/>
</dbReference>
<evidence type="ECO:0000256" key="2">
    <source>
        <dbReference type="ARBA" id="ARBA00004651"/>
    </source>
</evidence>
<keyword evidence="12" id="KW-0175">Coiled coil</keyword>
<proteinExistence type="predicted"/>
<evidence type="ECO:0000256" key="4">
    <source>
        <dbReference type="ARBA" id="ARBA00022475"/>
    </source>
</evidence>
<dbReference type="PANTHER" id="PTHR45528:SF1">
    <property type="entry name" value="SENSOR HISTIDINE KINASE CPXA"/>
    <property type="match status" value="1"/>
</dbReference>
<dbReference type="AlphaFoldDB" id="T0JS60"/>
<dbReference type="PROSITE" id="PS50109">
    <property type="entry name" value="HIS_KIN"/>
    <property type="match status" value="1"/>
</dbReference>
<dbReference type="STRING" id="1172190.M947_04040"/>
<dbReference type="Pfam" id="PF02518">
    <property type="entry name" value="HATPase_c"/>
    <property type="match status" value="1"/>
</dbReference>
<keyword evidence="9" id="KW-0067">ATP-binding</keyword>
<dbReference type="PANTHER" id="PTHR45528">
    <property type="entry name" value="SENSOR HISTIDINE KINASE CPXA"/>
    <property type="match status" value="1"/>
</dbReference>
<evidence type="ECO:0000259" key="14">
    <source>
        <dbReference type="PROSITE" id="PS50109"/>
    </source>
</evidence>
<evidence type="ECO:0000313" key="17">
    <source>
        <dbReference type="Proteomes" id="UP000015520"/>
    </source>
</evidence>
<evidence type="ECO:0000256" key="5">
    <source>
        <dbReference type="ARBA" id="ARBA00022553"/>
    </source>
</evidence>
<feature type="coiled-coil region" evidence="12">
    <location>
        <begin position="243"/>
        <end position="323"/>
    </location>
</feature>
<evidence type="ECO:0000313" key="16">
    <source>
        <dbReference type="EMBL" id="EQB39752.1"/>
    </source>
</evidence>
<dbReference type="PATRIC" id="fig|1172190.3.peg.784"/>
<dbReference type="GO" id="GO:0005524">
    <property type="term" value="F:ATP binding"/>
    <property type="evidence" value="ECO:0007669"/>
    <property type="project" value="UniProtKB-KW"/>
</dbReference>
<dbReference type="CDD" id="cd00075">
    <property type="entry name" value="HATPase"/>
    <property type="match status" value="1"/>
</dbReference>
<dbReference type="InterPro" id="IPR036097">
    <property type="entry name" value="HisK_dim/P_sf"/>
</dbReference>
<gene>
    <name evidence="16" type="ORF">M947_04040</name>
</gene>
<evidence type="ECO:0000256" key="9">
    <source>
        <dbReference type="ARBA" id="ARBA00022840"/>
    </source>
</evidence>
<dbReference type="InterPro" id="IPR003660">
    <property type="entry name" value="HAMP_dom"/>
</dbReference>
<keyword evidence="13" id="KW-0812">Transmembrane</keyword>
<dbReference type="eggNOG" id="COG4191">
    <property type="taxonomic scope" value="Bacteria"/>
</dbReference>
<keyword evidence="10" id="KW-0902">Two-component regulatory system</keyword>
<dbReference type="SUPFAM" id="SSF55874">
    <property type="entry name" value="ATPase domain of HSP90 chaperone/DNA topoisomerase II/histidine kinase"/>
    <property type="match status" value="1"/>
</dbReference>
<dbReference type="EMBL" id="AUPZ01000005">
    <property type="protein sequence ID" value="EQB39752.1"/>
    <property type="molecule type" value="Genomic_DNA"/>
</dbReference>
<dbReference type="GO" id="GO:0000155">
    <property type="term" value="F:phosphorelay sensor kinase activity"/>
    <property type="evidence" value="ECO:0007669"/>
    <property type="project" value="InterPro"/>
</dbReference>
<keyword evidence="17" id="KW-1185">Reference proteome</keyword>
<feature type="transmembrane region" description="Helical" evidence="13">
    <location>
        <begin position="181"/>
        <end position="199"/>
    </location>
</feature>
<dbReference type="Gene3D" id="1.10.287.130">
    <property type="match status" value="1"/>
</dbReference>
<dbReference type="InterPro" id="IPR050398">
    <property type="entry name" value="HssS/ArlS-like"/>
</dbReference>
<dbReference type="InterPro" id="IPR005467">
    <property type="entry name" value="His_kinase_dom"/>
</dbReference>
<dbReference type="GO" id="GO:0005886">
    <property type="term" value="C:plasma membrane"/>
    <property type="evidence" value="ECO:0007669"/>
    <property type="project" value="UniProtKB-SubCell"/>
</dbReference>
<evidence type="ECO:0000256" key="13">
    <source>
        <dbReference type="SAM" id="Phobius"/>
    </source>
</evidence>
<dbReference type="SMART" id="SM00387">
    <property type="entry name" value="HATPase_c"/>
    <property type="match status" value="1"/>
</dbReference>
<keyword evidence="5" id="KW-0597">Phosphoprotein</keyword>
<comment type="catalytic activity">
    <reaction evidence="1">
        <text>ATP + protein L-histidine = ADP + protein N-phospho-L-histidine.</text>
        <dbReference type="EC" id="2.7.13.3"/>
    </reaction>
</comment>
<evidence type="ECO:0000256" key="11">
    <source>
        <dbReference type="ARBA" id="ARBA00023136"/>
    </source>
</evidence>
<dbReference type="SUPFAM" id="SSF47384">
    <property type="entry name" value="Homodimeric domain of signal transducing histidine kinase"/>
    <property type="match status" value="1"/>
</dbReference>
<keyword evidence="7" id="KW-0547">Nucleotide-binding</keyword>
<evidence type="ECO:0000256" key="10">
    <source>
        <dbReference type="ARBA" id="ARBA00023012"/>
    </source>
</evidence>
<dbReference type="RefSeq" id="WP_021287079.1">
    <property type="nucleotide sequence ID" value="NZ_AUPZ01000005.1"/>
</dbReference>
<keyword evidence="11 13" id="KW-0472">Membrane</keyword>
<organism evidence="16 17">
    <name type="scientific">Sulfurimonas hongkongensis</name>
    <dbReference type="NCBI Taxonomy" id="1172190"/>
    <lineage>
        <taxon>Bacteria</taxon>
        <taxon>Pseudomonadati</taxon>
        <taxon>Campylobacterota</taxon>
        <taxon>Epsilonproteobacteria</taxon>
        <taxon>Campylobacterales</taxon>
        <taxon>Sulfurimonadaceae</taxon>
        <taxon>Sulfurimonas</taxon>
    </lineage>
</organism>
<keyword evidence="13" id="KW-1133">Transmembrane helix</keyword>
<accession>T0JS60</accession>
<name>T0JS60_9BACT</name>
<protein>
    <recommendedName>
        <fullName evidence="3">histidine kinase</fullName>
        <ecNumber evidence="3">2.7.13.3</ecNumber>
    </recommendedName>
</protein>
<evidence type="ECO:0000256" key="12">
    <source>
        <dbReference type="SAM" id="Coils"/>
    </source>
</evidence>
<dbReference type="Gene3D" id="6.10.340.10">
    <property type="match status" value="1"/>
</dbReference>
<dbReference type="Proteomes" id="UP000015520">
    <property type="component" value="Unassembled WGS sequence"/>
</dbReference>
<evidence type="ECO:0000256" key="3">
    <source>
        <dbReference type="ARBA" id="ARBA00012438"/>
    </source>
</evidence>
<dbReference type="PRINTS" id="PR00344">
    <property type="entry name" value="BCTRLSENSOR"/>
</dbReference>
<evidence type="ECO:0000256" key="6">
    <source>
        <dbReference type="ARBA" id="ARBA00022679"/>
    </source>
</evidence>
<dbReference type="InterPro" id="IPR036890">
    <property type="entry name" value="HATPase_C_sf"/>
</dbReference>
<evidence type="ECO:0000256" key="1">
    <source>
        <dbReference type="ARBA" id="ARBA00000085"/>
    </source>
</evidence>
<feature type="domain" description="Histidine kinase" evidence="14">
    <location>
        <begin position="339"/>
        <end position="548"/>
    </location>
</feature>
<keyword evidence="6" id="KW-0808">Transferase</keyword>
<keyword evidence="8" id="KW-0418">Kinase</keyword>
<dbReference type="Gene3D" id="3.30.565.10">
    <property type="entry name" value="Histidine kinase-like ATPase, C-terminal domain"/>
    <property type="match status" value="1"/>
</dbReference>
<keyword evidence="4" id="KW-1003">Cell membrane</keyword>
<reference evidence="16 17" key="1">
    <citation type="submission" date="2013-07" db="EMBL/GenBank/DDBJ databases">
        <title>Sulfurimonas hongkongensis AST-10 Genome Sequencing.</title>
        <authorList>
            <person name="Cai L."/>
            <person name="Zhang T."/>
        </authorList>
    </citation>
    <scope>NUCLEOTIDE SEQUENCE [LARGE SCALE GENOMIC DNA]</scope>
    <source>
        <strain evidence="16 17">AST-10</strain>
    </source>
</reference>
<evidence type="ECO:0000256" key="7">
    <source>
        <dbReference type="ARBA" id="ARBA00022741"/>
    </source>
</evidence>
<dbReference type="InterPro" id="IPR004358">
    <property type="entry name" value="Sig_transdc_His_kin-like_C"/>
</dbReference>
<dbReference type="EC" id="2.7.13.3" evidence="3"/>
<comment type="subcellular location">
    <subcellularLocation>
        <location evidence="2">Cell membrane</location>
        <topology evidence="2">Multi-pass membrane protein</topology>
    </subcellularLocation>
</comment>
<evidence type="ECO:0000256" key="8">
    <source>
        <dbReference type="ARBA" id="ARBA00022777"/>
    </source>
</evidence>